<sequence length="180" mass="20703">MEAIELSSDDDEIVETLRVLWNEPMKIHWFDIGRKEPLQKVFKLLAKEYQLNPEEVLLVRNGTEIYPSDSIHSLNISVLDEIVALKNNAKDFLTELTTPGGRSGRKIKIKVQEKDVRKPLVFYLCKDQSVHLLIRACAKQLKLPEDKISIKFDGDVLMHSDTLNSLDIDNEVVMDLFINK</sequence>
<reference evidence="4" key="1">
    <citation type="submission" date="2022-01" db="UniProtKB">
        <authorList>
            <consortium name="EnsemblMetazoa"/>
        </authorList>
    </citation>
    <scope>IDENTIFICATION</scope>
</reference>
<accession>A0A8I6S6Z7</accession>
<dbReference type="InterPro" id="IPR000626">
    <property type="entry name" value="Ubiquitin-like_dom"/>
</dbReference>
<organism evidence="4 5">
    <name type="scientific">Cimex lectularius</name>
    <name type="common">Bed bug</name>
    <name type="synonym">Acanthia lectularia</name>
    <dbReference type="NCBI Taxonomy" id="79782"/>
    <lineage>
        <taxon>Eukaryota</taxon>
        <taxon>Metazoa</taxon>
        <taxon>Ecdysozoa</taxon>
        <taxon>Arthropoda</taxon>
        <taxon>Hexapoda</taxon>
        <taxon>Insecta</taxon>
        <taxon>Pterygota</taxon>
        <taxon>Neoptera</taxon>
        <taxon>Paraneoptera</taxon>
        <taxon>Hemiptera</taxon>
        <taxon>Heteroptera</taxon>
        <taxon>Panheteroptera</taxon>
        <taxon>Cimicomorpha</taxon>
        <taxon>Cimicidae</taxon>
        <taxon>Cimex</taxon>
    </lineage>
</organism>
<dbReference type="EnsemblMetazoa" id="XM_014403521.2">
    <property type="protein sequence ID" value="XP_014259007.1"/>
    <property type="gene ID" value="LOC106672245"/>
</dbReference>
<protein>
    <recommendedName>
        <fullName evidence="3">Ubiquitin-like domain-containing protein</fullName>
    </recommendedName>
</protein>
<dbReference type="OMA" id="CATKIAC"/>
<evidence type="ECO:0000313" key="4">
    <source>
        <dbReference type="EnsemblMetazoa" id="XP_014259007.1"/>
    </source>
</evidence>
<dbReference type="GO" id="GO:0045944">
    <property type="term" value="P:positive regulation of transcription by RNA polymerase II"/>
    <property type="evidence" value="ECO:0007669"/>
    <property type="project" value="TreeGrafter"/>
</dbReference>
<feature type="domain" description="Ubiquitin-like" evidence="3">
    <location>
        <begin position="105"/>
        <end position="180"/>
    </location>
</feature>
<dbReference type="PANTHER" id="PTHR47187">
    <property type="entry name" value="NFATC2-INTERACTING PROTEIN"/>
    <property type="match status" value="1"/>
</dbReference>
<name>A0A8I6S6Z7_CIMLE</name>
<evidence type="ECO:0000256" key="1">
    <source>
        <dbReference type="ARBA" id="ARBA00004123"/>
    </source>
</evidence>
<dbReference type="RefSeq" id="XP_014259006.1">
    <property type="nucleotide sequence ID" value="XM_014403520.2"/>
</dbReference>
<dbReference type="Proteomes" id="UP000494040">
    <property type="component" value="Unassembled WGS sequence"/>
</dbReference>
<keyword evidence="5" id="KW-1185">Reference proteome</keyword>
<dbReference type="InterPro" id="IPR029071">
    <property type="entry name" value="Ubiquitin-like_domsf"/>
</dbReference>
<evidence type="ECO:0000313" key="5">
    <source>
        <dbReference type="Proteomes" id="UP000494040"/>
    </source>
</evidence>
<dbReference type="PROSITE" id="PS50053">
    <property type="entry name" value="UBIQUITIN_2"/>
    <property type="match status" value="1"/>
</dbReference>
<dbReference type="EnsemblMetazoa" id="XM_014403520.2">
    <property type="protein sequence ID" value="XP_014259006.1"/>
    <property type="gene ID" value="LOC106672245"/>
</dbReference>
<dbReference type="CTD" id="42748"/>
<dbReference type="InterPro" id="IPR052324">
    <property type="entry name" value="NFATC2-Int_DNA_Repair"/>
</dbReference>
<dbReference type="GeneID" id="106672245"/>
<dbReference type="Gene3D" id="3.10.20.90">
    <property type="entry name" value="Phosphatidylinositol 3-kinase Catalytic Subunit, Chain A, domain 1"/>
    <property type="match status" value="2"/>
</dbReference>
<dbReference type="RefSeq" id="XP_014259007.1">
    <property type="nucleotide sequence ID" value="XM_014403521.2"/>
</dbReference>
<dbReference type="PANTHER" id="PTHR47187:SF1">
    <property type="entry name" value="NFATC2-INTERACTING PROTEIN"/>
    <property type="match status" value="1"/>
</dbReference>
<dbReference type="CDD" id="cd01763">
    <property type="entry name" value="Ubl_SUMO_like"/>
    <property type="match status" value="1"/>
</dbReference>
<evidence type="ECO:0000259" key="3">
    <source>
        <dbReference type="PROSITE" id="PS50053"/>
    </source>
</evidence>
<dbReference type="SUPFAM" id="SSF54236">
    <property type="entry name" value="Ubiquitin-like"/>
    <property type="match status" value="2"/>
</dbReference>
<comment type="subcellular location">
    <subcellularLocation>
        <location evidence="1">Nucleus</location>
    </subcellularLocation>
</comment>
<proteinExistence type="predicted"/>
<dbReference type="Pfam" id="PF11976">
    <property type="entry name" value="Rad60-SLD"/>
    <property type="match status" value="1"/>
</dbReference>
<dbReference type="GO" id="GO:0005634">
    <property type="term" value="C:nucleus"/>
    <property type="evidence" value="ECO:0007669"/>
    <property type="project" value="UniProtKB-SubCell"/>
</dbReference>
<dbReference type="KEGG" id="clec:106672245"/>
<dbReference type="OrthoDB" id="442921at2759"/>
<dbReference type="AlphaFoldDB" id="A0A8I6S6Z7"/>
<evidence type="ECO:0000256" key="2">
    <source>
        <dbReference type="ARBA" id="ARBA00023242"/>
    </source>
</evidence>
<dbReference type="InterPro" id="IPR022617">
    <property type="entry name" value="Rad60/SUMO-like_dom"/>
</dbReference>
<keyword evidence="2" id="KW-0539">Nucleus</keyword>